<dbReference type="EMBL" id="JAYKXP010000040">
    <property type="protein sequence ID" value="KAK7039067.1"/>
    <property type="molecule type" value="Genomic_DNA"/>
</dbReference>
<accession>A0AAW0CJK2</accession>
<protein>
    <submittedName>
        <fullName evidence="1">Uncharacterized protein</fullName>
    </submittedName>
</protein>
<gene>
    <name evidence="1" type="ORF">VNI00_010226</name>
</gene>
<name>A0AAW0CJK2_9AGAR</name>
<dbReference type="Proteomes" id="UP001383192">
    <property type="component" value="Unassembled WGS sequence"/>
</dbReference>
<evidence type="ECO:0000313" key="2">
    <source>
        <dbReference type="Proteomes" id="UP001383192"/>
    </source>
</evidence>
<dbReference type="AlphaFoldDB" id="A0AAW0CJK2"/>
<reference evidence="1 2" key="1">
    <citation type="submission" date="2024-01" db="EMBL/GenBank/DDBJ databases">
        <title>A draft genome for a cacao thread blight-causing isolate of Paramarasmius palmivorus.</title>
        <authorList>
            <person name="Baruah I.K."/>
            <person name="Bukari Y."/>
            <person name="Amoako-Attah I."/>
            <person name="Meinhardt L.W."/>
            <person name="Bailey B.A."/>
            <person name="Cohen S.P."/>
        </authorList>
    </citation>
    <scope>NUCLEOTIDE SEQUENCE [LARGE SCALE GENOMIC DNA]</scope>
    <source>
        <strain evidence="1 2">GH-12</strain>
    </source>
</reference>
<evidence type="ECO:0000313" key="1">
    <source>
        <dbReference type="EMBL" id="KAK7039067.1"/>
    </source>
</evidence>
<organism evidence="1 2">
    <name type="scientific">Paramarasmius palmivorus</name>
    <dbReference type="NCBI Taxonomy" id="297713"/>
    <lineage>
        <taxon>Eukaryota</taxon>
        <taxon>Fungi</taxon>
        <taxon>Dikarya</taxon>
        <taxon>Basidiomycota</taxon>
        <taxon>Agaricomycotina</taxon>
        <taxon>Agaricomycetes</taxon>
        <taxon>Agaricomycetidae</taxon>
        <taxon>Agaricales</taxon>
        <taxon>Marasmiineae</taxon>
        <taxon>Marasmiaceae</taxon>
        <taxon>Paramarasmius</taxon>
    </lineage>
</organism>
<sequence>MPYLSVNDLISYSKVNKAVHTAVQAFHKRSFRVENVLSPYLNAQDTRSFRILQYTFGVLIGGSTALAFFQRFAYPESDLDLYVNIQYVAILGLFLEDAGYRYTPARFDADGTGATQAENLTDAIETVFQRLRGRGLTRTRAELYDLKGMVGVFTFIRADGQKIEVIDSEAVVMNLIGYTHAISLYPKSTFIERASLKLEVKTRKAEDACVKYESRGWSMISPGAINATSVVAQTTDLHIYPRHINDEYCWRVPLDPVENFAPPVGYMDLGVDSMFLQQSWRLHYESQSIARMVQRQVPYGQWDQRHCLCTEVEELLTNISRDISDLTEKLKEWYKTLFEPDSSSSRAKDCLLRALEQMKSQHPNLATHWLSSASAARILHASIQAFYSVEESEDVNVTFIYAGAIETNP</sequence>
<comment type="caution">
    <text evidence="1">The sequence shown here is derived from an EMBL/GenBank/DDBJ whole genome shotgun (WGS) entry which is preliminary data.</text>
</comment>
<keyword evidence="2" id="KW-1185">Reference proteome</keyword>
<proteinExistence type="predicted"/>